<sequence length="347" mass="38344">MTIKFVSRRVSVSGLFGSVVNAVEVIKSFKKRPEPGSLRHGLTVVKEPIFYLILYTFLCYSFTFDCYSSLLVDFTVGKGITVRSAVTMTSITALLDLAARLLLPSIADSGILSRVCMLVFAKLTITIVMFLLPHVSSYGAIFALASCIGLYVGCVVVMCSVLIAEFLGVDRVPLTYGPRHGSDRTDCIRQTTSHRYPVIEFSGKCASKRMFSVISTAKNFEPKLGQLCQLGYFRDQTGSYDAVFQLCGFLQLLCFLLWLSVCVAERLSKRRKWSPKDELDRAAMHVCKFVYLPGAGFAVWRGYPCYPRDDAKARKPSTVTTLGERSCSVVGLSYGTNGDCSVRTTVL</sequence>
<proteinExistence type="predicted"/>
<evidence type="ECO:0000313" key="2">
    <source>
        <dbReference type="Proteomes" id="UP000821865"/>
    </source>
</evidence>
<dbReference type="Proteomes" id="UP000821865">
    <property type="component" value="Chromosome 3"/>
</dbReference>
<reference evidence="1" key="1">
    <citation type="submission" date="2020-05" db="EMBL/GenBank/DDBJ databases">
        <title>Large-scale comparative analyses of tick genomes elucidate their genetic diversity and vector capacities.</title>
        <authorList>
            <person name="Jia N."/>
            <person name="Wang J."/>
            <person name="Shi W."/>
            <person name="Du L."/>
            <person name="Sun Y."/>
            <person name="Zhan W."/>
            <person name="Jiang J."/>
            <person name="Wang Q."/>
            <person name="Zhang B."/>
            <person name="Ji P."/>
            <person name="Sakyi L.B."/>
            <person name="Cui X."/>
            <person name="Yuan T."/>
            <person name="Jiang B."/>
            <person name="Yang W."/>
            <person name="Lam T.T.-Y."/>
            <person name="Chang Q."/>
            <person name="Ding S."/>
            <person name="Wang X."/>
            <person name="Zhu J."/>
            <person name="Ruan X."/>
            <person name="Zhao L."/>
            <person name="Wei J."/>
            <person name="Que T."/>
            <person name="Du C."/>
            <person name="Cheng J."/>
            <person name="Dai P."/>
            <person name="Han X."/>
            <person name="Huang E."/>
            <person name="Gao Y."/>
            <person name="Liu J."/>
            <person name="Shao H."/>
            <person name="Ye R."/>
            <person name="Li L."/>
            <person name="Wei W."/>
            <person name="Wang X."/>
            <person name="Wang C."/>
            <person name="Yang T."/>
            <person name="Huo Q."/>
            <person name="Li W."/>
            <person name="Guo W."/>
            <person name="Chen H."/>
            <person name="Zhou L."/>
            <person name="Ni X."/>
            <person name="Tian J."/>
            <person name="Zhou Y."/>
            <person name="Sheng Y."/>
            <person name="Liu T."/>
            <person name="Pan Y."/>
            <person name="Xia L."/>
            <person name="Li J."/>
            <person name="Zhao F."/>
            <person name="Cao W."/>
        </authorList>
    </citation>
    <scope>NUCLEOTIDE SEQUENCE</scope>
    <source>
        <strain evidence="1">Dsil-2018</strain>
    </source>
</reference>
<name>A0ACB8D2C4_DERSI</name>
<gene>
    <name evidence="1" type="ORF">HPB49_003385</name>
</gene>
<keyword evidence="2" id="KW-1185">Reference proteome</keyword>
<protein>
    <submittedName>
        <fullName evidence="1">Uncharacterized protein</fullName>
    </submittedName>
</protein>
<dbReference type="EMBL" id="CM023472">
    <property type="protein sequence ID" value="KAH7958624.1"/>
    <property type="molecule type" value="Genomic_DNA"/>
</dbReference>
<organism evidence="1 2">
    <name type="scientific">Dermacentor silvarum</name>
    <name type="common">Tick</name>
    <dbReference type="NCBI Taxonomy" id="543639"/>
    <lineage>
        <taxon>Eukaryota</taxon>
        <taxon>Metazoa</taxon>
        <taxon>Ecdysozoa</taxon>
        <taxon>Arthropoda</taxon>
        <taxon>Chelicerata</taxon>
        <taxon>Arachnida</taxon>
        <taxon>Acari</taxon>
        <taxon>Parasitiformes</taxon>
        <taxon>Ixodida</taxon>
        <taxon>Ixodoidea</taxon>
        <taxon>Ixodidae</taxon>
        <taxon>Rhipicephalinae</taxon>
        <taxon>Dermacentor</taxon>
    </lineage>
</organism>
<comment type="caution">
    <text evidence="1">The sequence shown here is derived from an EMBL/GenBank/DDBJ whole genome shotgun (WGS) entry which is preliminary data.</text>
</comment>
<evidence type="ECO:0000313" key="1">
    <source>
        <dbReference type="EMBL" id="KAH7958624.1"/>
    </source>
</evidence>
<accession>A0ACB8D2C4</accession>